<reference evidence="1" key="1">
    <citation type="submission" date="2021-01" db="EMBL/GenBank/DDBJ databases">
        <title>Genome public.</title>
        <authorList>
            <person name="Liu C."/>
            <person name="Sun Q."/>
        </authorList>
    </citation>
    <scope>NUCLEOTIDE SEQUENCE</scope>
    <source>
        <strain evidence="1">M6</strain>
    </source>
</reference>
<dbReference type="AlphaFoldDB" id="A0A934TYS4"/>
<dbReference type="EMBL" id="JAEQMG010000048">
    <property type="protein sequence ID" value="MBK6087977.1"/>
    <property type="molecule type" value="Genomic_DNA"/>
</dbReference>
<protein>
    <submittedName>
        <fullName evidence="1">Uncharacterized protein</fullName>
    </submittedName>
</protein>
<proteinExistence type="predicted"/>
<gene>
    <name evidence="1" type="ORF">JKK62_04815</name>
</gene>
<dbReference type="Proteomes" id="UP000633365">
    <property type="component" value="Unassembled WGS sequence"/>
</dbReference>
<evidence type="ECO:0000313" key="2">
    <source>
        <dbReference type="Proteomes" id="UP000633365"/>
    </source>
</evidence>
<accession>A0A934TYS4</accession>
<dbReference type="RefSeq" id="WP_186833017.1">
    <property type="nucleotide sequence ID" value="NZ_JAEQMG010000048.1"/>
</dbReference>
<keyword evidence="2" id="KW-1185">Reference proteome</keyword>
<organism evidence="1 2">
    <name type="scientific">Ruminococcus difficilis</name>
    <dbReference type="NCBI Taxonomy" id="2763069"/>
    <lineage>
        <taxon>Bacteria</taxon>
        <taxon>Bacillati</taxon>
        <taxon>Bacillota</taxon>
        <taxon>Clostridia</taxon>
        <taxon>Eubacteriales</taxon>
        <taxon>Oscillospiraceae</taxon>
        <taxon>Ruminococcus</taxon>
    </lineage>
</organism>
<sequence length="154" mass="18904">MRHFDYNEFRVQFSMLHDQLLTDAAYENDILRLTFGEFRIFREDYSDETYYERYKDYRECTLEIHLHTFPVEDLNEPTLCILKGERFKCMKMDYDILVDFLRSLRARFTFAAVSNNDELELQMLSSHDSVMKRKYRDCEYRLSVFANAFDFIWR</sequence>
<comment type="caution">
    <text evidence="1">The sequence shown here is derived from an EMBL/GenBank/DDBJ whole genome shotgun (WGS) entry which is preliminary data.</text>
</comment>
<evidence type="ECO:0000313" key="1">
    <source>
        <dbReference type="EMBL" id="MBK6087977.1"/>
    </source>
</evidence>
<name>A0A934TYS4_9FIRM</name>